<comment type="caution">
    <text evidence="2">The sequence shown here is derived from an EMBL/GenBank/DDBJ whole genome shotgun (WGS) entry which is preliminary data.</text>
</comment>
<dbReference type="Proteomes" id="UP001501758">
    <property type="component" value="Unassembled WGS sequence"/>
</dbReference>
<organism evidence="2 3">
    <name type="scientific">Aquimarina litoralis</name>
    <dbReference type="NCBI Taxonomy" id="584605"/>
    <lineage>
        <taxon>Bacteria</taxon>
        <taxon>Pseudomonadati</taxon>
        <taxon>Bacteroidota</taxon>
        <taxon>Flavobacteriia</taxon>
        <taxon>Flavobacteriales</taxon>
        <taxon>Flavobacteriaceae</taxon>
        <taxon>Aquimarina</taxon>
    </lineage>
</organism>
<feature type="transmembrane region" description="Helical" evidence="1">
    <location>
        <begin position="52"/>
        <end position="75"/>
    </location>
</feature>
<evidence type="ECO:0000313" key="2">
    <source>
        <dbReference type="EMBL" id="GAA0717474.1"/>
    </source>
</evidence>
<keyword evidence="1" id="KW-0812">Transmembrane</keyword>
<keyword evidence="1" id="KW-0472">Membrane</keyword>
<dbReference type="EMBL" id="BAAAGE010000001">
    <property type="protein sequence ID" value="GAA0717474.1"/>
    <property type="molecule type" value="Genomic_DNA"/>
</dbReference>
<protein>
    <submittedName>
        <fullName evidence="2">Uncharacterized protein</fullName>
    </submittedName>
</protein>
<reference evidence="2 3" key="1">
    <citation type="journal article" date="2019" name="Int. J. Syst. Evol. Microbiol.">
        <title>The Global Catalogue of Microorganisms (GCM) 10K type strain sequencing project: providing services to taxonomists for standard genome sequencing and annotation.</title>
        <authorList>
            <consortium name="The Broad Institute Genomics Platform"/>
            <consortium name="The Broad Institute Genome Sequencing Center for Infectious Disease"/>
            <person name="Wu L."/>
            <person name="Ma J."/>
        </authorList>
    </citation>
    <scope>NUCLEOTIDE SEQUENCE [LARGE SCALE GENOMIC DNA]</scope>
    <source>
        <strain evidence="2 3">JCM 15974</strain>
    </source>
</reference>
<accession>A0ABN1IND6</accession>
<proteinExistence type="predicted"/>
<keyword evidence="3" id="KW-1185">Reference proteome</keyword>
<gene>
    <name evidence="2" type="ORF">GCM10009430_14450</name>
</gene>
<evidence type="ECO:0000256" key="1">
    <source>
        <dbReference type="SAM" id="Phobius"/>
    </source>
</evidence>
<keyword evidence="1" id="KW-1133">Transmembrane helix</keyword>
<sequence>MHSVTYTDNTYDASEATIVLFPRSIYYEETQKLMCFKGGLQLIKRDLYRYSYTVYSLGIIKSAYDSLLTIIIYMFNFCWKNTKVIFKTFGKIGR</sequence>
<evidence type="ECO:0000313" key="3">
    <source>
        <dbReference type="Proteomes" id="UP001501758"/>
    </source>
</evidence>
<name>A0ABN1IND6_9FLAO</name>